<evidence type="ECO:0000259" key="8">
    <source>
        <dbReference type="PROSITE" id="PS50048"/>
    </source>
</evidence>
<dbReference type="Gene3D" id="1.20.1250.20">
    <property type="entry name" value="MFS general substrate transporter like domains"/>
    <property type="match status" value="1"/>
</dbReference>
<evidence type="ECO:0000313" key="9">
    <source>
        <dbReference type="EMBL" id="KAK3669660.1"/>
    </source>
</evidence>
<feature type="transmembrane region" description="Helical" evidence="7">
    <location>
        <begin position="170"/>
        <end position="186"/>
    </location>
</feature>
<dbReference type="PANTHER" id="PTHR48022:SF37">
    <property type="entry name" value="MAJOR FACILITATOR SUPERFAMILY (MFS) PROFILE DOMAIN-CONTAINING PROTEIN-RELATED"/>
    <property type="match status" value="1"/>
</dbReference>
<dbReference type="InterPro" id="IPR036259">
    <property type="entry name" value="MFS_trans_sf"/>
</dbReference>
<dbReference type="EMBL" id="JAUTXT010000076">
    <property type="protein sequence ID" value="KAK3669660.1"/>
    <property type="molecule type" value="Genomic_DNA"/>
</dbReference>
<protein>
    <recommendedName>
        <fullName evidence="8">Zn(2)-C6 fungal-type domain-containing protein</fullName>
    </recommendedName>
</protein>
<evidence type="ECO:0000256" key="5">
    <source>
        <dbReference type="ARBA" id="ARBA00023242"/>
    </source>
</evidence>
<dbReference type="GO" id="GO:0000981">
    <property type="term" value="F:DNA-binding transcription factor activity, RNA polymerase II-specific"/>
    <property type="evidence" value="ECO:0007669"/>
    <property type="project" value="InterPro"/>
</dbReference>
<dbReference type="PANTHER" id="PTHR48022">
    <property type="entry name" value="PLASTIDIC GLUCOSE TRANSPORTER 4"/>
    <property type="match status" value="1"/>
</dbReference>
<dbReference type="SUPFAM" id="SSF103473">
    <property type="entry name" value="MFS general substrate transporter"/>
    <property type="match status" value="1"/>
</dbReference>
<feature type="transmembrane region" description="Helical" evidence="7">
    <location>
        <begin position="12"/>
        <end position="29"/>
    </location>
</feature>
<keyword evidence="3 7" id="KW-1133">Transmembrane helix</keyword>
<dbReference type="GO" id="GO:0005351">
    <property type="term" value="F:carbohydrate:proton symporter activity"/>
    <property type="evidence" value="ECO:0007669"/>
    <property type="project" value="TreeGrafter"/>
</dbReference>
<proteinExistence type="predicted"/>
<dbReference type="Gene3D" id="4.10.240.10">
    <property type="entry name" value="Zn(2)-C6 fungal-type DNA-binding domain"/>
    <property type="match status" value="1"/>
</dbReference>
<evidence type="ECO:0000256" key="4">
    <source>
        <dbReference type="ARBA" id="ARBA00023136"/>
    </source>
</evidence>
<feature type="domain" description="Zn(2)-C6 fungal-type" evidence="8">
    <location>
        <begin position="224"/>
        <end position="254"/>
    </location>
</feature>
<feature type="region of interest" description="Disordered" evidence="6">
    <location>
        <begin position="195"/>
        <end position="214"/>
    </location>
</feature>
<dbReference type="GO" id="GO:0016020">
    <property type="term" value="C:membrane"/>
    <property type="evidence" value="ECO:0007669"/>
    <property type="project" value="UniProtKB-SubCell"/>
</dbReference>
<evidence type="ECO:0000256" key="1">
    <source>
        <dbReference type="ARBA" id="ARBA00004141"/>
    </source>
</evidence>
<name>A0AAE0TLS6_9PEZI</name>
<evidence type="ECO:0000256" key="6">
    <source>
        <dbReference type="SAM" id="MobiDB-lite"/>
    </source>
</evidence>
<evidence type="ECO:0000256" key="7">
    <source>
        <dbReference type="SAM" id="Phobius"/>
    </source>
</evidence>
<dbReference type="InterPro" id="IPR001138">
    <property type="entry name" value="Zn2Cys6_DnaBD"/>
</dbReference>
<dbReference type="SMART" id="SM00066">
    <property type="entry name" value="GAL4"/>
    <property type="match status" value="1"/>
</dbReference>
<dbReference type="Pfam" id="PF00172">
    <property type="entry name" value="Zn_clus"/>
    <property type="match status" value="1"/>
</dbReference>
<feature type="transmembrane region" description="Helical" evidence="7">
    <location>
        <begin position="41"/>
        <end position="60"/>
    </location>
</feature>
<dbReference type="SUPFAM" id="SSF57701">
    <property type="entry name" value="Zn2/Cys6 DNA-binding domain"/>
    <property type="match status" value="1"/>
</dbReference>
<organism evidence="9 10">
    <name type="scientific">Recurvomyces mirabilis</name>
    <dbReference type="NCBI Taxonomy" id="574656"/>
    <lineage>
        <taxon>Eukaryota</taxon>
        <taxon>Fungi</taxon>
        <taxon>Dikarya</taxon>
        <taxon>Ascomycota</taxon>
        <taxon>Pezizomycotina</taxon>
        <taxon>Dothideomycetes</taxon>
        <taxon>Dothideomycetidae</taxon>
        <taxon>Mycosphaerellales</taxon>
        <taxon>Teratosphaeriaceae</taxon>
        <taxon>Recurvomyces</taxon>
    </lineage>
</organism>
<sequence length="261" mass="29288">MHSFITGLQQFMLGIGSLVASWIAYGGYTNFPATTSKQWRISLGIQIVPAGFLAGLILLFPESPRWLLDHGHAEEGLHTLAKLHAHGDTEDPWVRAEFDQIQDMITYEHENEAKSYAELFANRSSLRRLFLACALQAACQMTGVSAIQYYSPVIFAQIGIPTGKTLQYQGINSIIALVAQFLCIMCRRQARRKKPLPPRMASFAHPRSSDSSQRRARAATAVQACQTCRNRKSKCDEQRPKCGLCQRLNVDCEYREPLPTK</sequence>
<keyword evidence="5" id="KW-0539">Nucleus</keyword>
<dbReference type="Proteomes" id="UP001274830">
    <property type="component" value="Unassembled WGS sequence"/>
</dbReference>
<comment type="caution">
    <text evidence="9">The sequence shown here is derived from an EMBL/GenBank/DDBJ whole genome shotgun (WGS) entry which is preliminary data.</text>
</comment>
<evidence type="ECO:0000313" key="10">
    <source>
        <dbReference type="Proteomes" id="UP001274830"/>
    </source>
</evidence>
<keyword evidence="10" id="KW-1185">Reference proteome</keyword>
<evidence type="ECO:0000256" key="2">
    <source>
        <dbReference type="ARBA" id="ARBA00022692"/>
    </source>
</evidence>
<dbReference type="InterPro" id="IPR050360">
    <property type="entry name" value="MFS_Sugar_Transporters"/>
</dbReference>
<dbReference type="GO" id="GO:0008270">
    <property type="term" value="F:zinc ion binding"/>
    <property type="evidence" value="ECO:0007669"/>
    <property type="project" value="InterPro"/>
</dbReference>
<gene>
    <name evidence="9" type="ORF">LTR78_010477</name>
</gene>
<evidence type="ECO:0000256" key="3">
    <source>
        <dbReference type="ARBA" id="ARBA00022989"/>
    </source>
</evidence>
<dbReference type="PROSITE" id="PS00463">
    <property type="entry name" value="ZN2_CY6_FUNGAL_1"/>
    <property type="match status" value="1"/>
</dbReference>
<dbReference type="InterPro" id="IPR005828">
    <property type="entry name" value="MFS_sugar_transport-like"/>
</dbReference>
<dbReference type="Pfam" id="PF00083">
    <property type="entry name" value="Sugar_tr"/>
    <property type="match status" value="1"/>
</dbReference>
<dbReference type="CDD" id="cd00067">
    <property type="entry name" value="GAL4"/>
    <property type="match status" value="1"/>
</dbReference>
<keyword evidence="4 7" id="KW-0472">Membrane</keyword>
<reference evidence="9" key="1">
    <citation type="submission" date="2023-07" db="EMBL/GenBank/DDBJ databases">
        <title>Black Yeasts Isolated from many extreme environments.</title>
        <authorList>
            <person name="Coleine C."/>
            <person name="Stajich J.E."/>
            <person name="Selbmann L."/>
        </authorList>
    </citation>
    <scope>NUCLEOTIDE SEQUENCE</scope>
    <source>
        <strain evidence="9">CCFEE 5485</strain>
    </source>
</reference>
<dbReference type="InterPro" id="IPR036864">
    <property type="entry name" value="Zn2-C6_fun-type_DNA-bd_sf"/>
</dbReference>
<dbReference type="PROSITE" id="PS50048">
    <property type="entry name" value="ZN2_CY6_FUNGAL_2"/>
    <property type="match status" value="1"/>
</dbReference>
<dbReference type="AlphaFoldDB" id="A0AAE0TLS6"/>
<accession>A0AAE0TLS6</accession>
<comment type="subcellular location">
    <subcellularLocation>
        <location evidence="1">Membrane</location>
        <topology evidence="1">Multi-pass membrane protein</topology>
    </subcellularLocation>
</comment>
<keyword evidence="2 7" id="KW-0812">Transmembrane</keyword>